<feature type="region of interest" description="Disordered" evidence="1">
    <location>
        <begin position="42"/>
        <end position="102"/>
    </location>
</feature>
<organism evidence="2 3">
    <name type="scientific">Streptacidiphilus jiangxiensis</name>
    <dbReference type="NCBI Taxonomy" id="235985"/>
    <lineage>
        <taxon>Bacteria</taxon>
        <taxon>Bacillati</taxon>
        <taxon>Actinomycetota</taxon>
        <taxon>Actinomycetes</taxon>
        <taxon>Kitasatosporales</taxon>
        <taxon>Streptomycetaceae</taxon>
        <taxon>Streptacidiphilus</taxon>
    </lineage>
</organism>
<feature type="compositionally biased region" description="Low complexity" evidence="1">
    <location>
        <begin position="52"/>
        <end position="102"/>
    </location>
</feature>
<proteinExistence type="predicted"/>
<evidence type="ECO:0000313" key="3">
    <source>
        <dbReference type="Proteomes" id="UP000183015"/>
    </source>
</evidence>
<dbReference type="Proteomes" id="UP000183015">
    <property type="component" value="Unassembled WGS sequence"/>
</dbReference>
<feature type="region of interest" description="Disordered" evidence="1">
    <location>
        <begin position="120"/>
        <end position="170"/>
    </location>
</feature>
<feature type="compositionally biased region" description="Basic and acidic residues" evidence="1">
    <location>
        <begin position="128"/>
        <end position="148"/>
    </location>
</feature>
<name>A0A1H7PX40_STRJI</name>
<feature type="compositionally biased region" description="Gly residues" evidence="1">
    <location>
        <begin position="150"/>
        <end position="161"/>
    </location>
</feature>
<dbReference type="EMBL" id="FOAZ01000008">
    <property type="protein sequence ID" value="SEL40126.1"/>
    <property type="molecule type" value="Genomic_DNA"/>
</dbReference>
<sequence length="170" mass="18158">MTCFFDPSHGYGAVNVVWQPQWGVPRPVQSCQACAQRIQTTPPPFYTPPQPAAGYPQQGGYVPGGYPQQGGYAQQGYGQGYAQPGYPQAGYPQQPRQGHSTGAVVGAGVAGLIGGALIGEMMSDDDGDRERREGFEEGREYEERRDFDNGGFGGGDFGGGFDNNDDGDFF</sequence>
<protein>
    <submittedName>
        <fullName evidence="2">Tellurium resistance protein TerD</fullName>
    </submittedName>
</protein>
<dbReference type="eggNOG" id="ENOG5032WDS">
    <property type="taxonomic scope" value="Bacteria"/>
</dbReference>
<gene>
    <name evidence="2" type="ORF">SAMN05414137_108163</name>
</gene>
<dbReference type="AlphaFoldDB" id="A0A1H7PX40"/>
<evidence type="ECO:0000313" key="2">
    <source>
        <dbReference type="EMBL" id="SEL40126.1"/>
    </source>
</evidence>
<dbReference type="RefSeq" id="WP_052438717.1">
    <property type="nucleotide sequence ID" value="NZ_FOAZ01000008.1"/>
</dbReference>
<keyword evidence="3" id="KW-1185">Reference proteome</keyword>
<reference evidence="3" key="1">
    <citation type="submission" date="2016-10" db="EMBL/GenBank/DDBJ databases">
        <authorList>
            <person name="Varghese N."/>
        </authorList>
    </citation>
    <scope>NUCLEOTIDE SEQUENCE [LARGE SCALE GENOMIC DNA]</scope>
    <source>
        <strain evidence="3">DSM 45096 / BCRC 16803 / CGMCC 4.1857 / CIP 109030 / JCM 12277 / KCTC 19219 / NBRC 100920 / 33214</strain>
    </source>
</reference>
<evidence type="ECO:0000256" key="1">
    <source>
        <dbReference type="SAM" id="MobiDB-lite"/>
    </source>
</evidence>
<accession>A0A1H7PX40</accession>
<feature type="compositionally biased region" description="Pro residues" evidence="1">
    <location>
        <begin position="42"/>
        <end position="51"/>
    </location>
</feature>
<dbReference type="STRING" id="235985.SAMN05414137_108163"/>